<protein>
    <submittedName>
        <fullName evidence="1">Uncharacterized protein</fullName>
    </submittedName>
</protein>
<dbReference type="AlphaFoldDB" id="A0A1S7TKH2"/>
<dbReference type="EMBL" id="FCNP01000010">
    <property type="protein sequence ID" value="CVI55093.1"/>
    <property type="molecule type" value="Genomic_DNA"/>
</dbReference>
<dbReference type="Proteomes" id="UP000192140">
    <property type="component" value="Unassembled WGS sequence"/>
</dbReference>
<keyword evidence="2" id="KW-1185">Reference proteome</keyword>
<reference evidence="1" key="1">
    <citation type="submission" date="2016-01" db="EMBL/GenBank/DDBJ databases">
        <authorList>
            <person name="Regsiter A."/>
            <person name="william w."/>
        </authorList>
    </citation>
    <scope>NUCLEOTIDE SEQUENCE</scope>
    <source>
        <strain evidence="1">NCPPB 1641</strain>
    </source>
</reference>
<evidence type="ECO:0000313" key="2">
    <source>
        <dbReference type="Proteomes" id="UP000192140"/>
    </source>
</evidence>
<accession>A0A1S7TKH2</accession>
<name>A0A1S7TKH2_9HYPH</name>
<organism evidence="1 2">
    <name type="scientific">Agrobacterium deltaense NCPPB 1641</name>
    <dbReference type="NCBI Taxonomy" id="1183425"/>
    <lineage>
        <taxon>Bacteria</taxon>
        <taxon>Pseudomonadati</taxon>
        <taxon>Pseudomonadota</taxon>
        <taxon>Alphaproteobacteria</taxon>
        <taxon>Hyphomicrobiales</taxon>
        <taxon>Rhizobiaceae</taxon>
        <taxon>Rhizobium/Agrobacterium group</taxon>
        <taxon>Agrobacterium</taxon>
    </lineage>
</organism>
<evidence type="ECO:0000313" key="1">
    <source>
        <dbReference type="EMBL" id="CVI55093.1"/>
    </source>
</evidence>
<gene>
    <name evidence="1" type="ORF">AGR7A_Cc180004</name>
</gene>
<sequence length="64" mass="7139">MRITIDVRVSRECTAPTVKVALATSHEDDHQLCRTLDVILGLVPRIYSRRVKSICCRSSGQARG</sequence>
<comment type="caution">
    <text evidence="1">The sequence shown here is derived from an EMBL/GenBank/DDBJ whole genome shotgun (WGS) entry which is preliminary data.</text>
</comment>
<proteinExistence type="predicted"/>